<organism evidence="2 3">
    <name type="scientific">Melittangium boletus DSM 14713</name>
    <dbReference type="NCBI Taxonomy" id="1294270"/>
    <lineage>
        <taxon>Bacteria</taxon>
        <taxon>Pseudomonadati</taxon>
        <taxon>Myxococcota</taxon>
        <taxon>Myxococcia</taxon>
        <taxon>Myxococcales</taxon>
        <taxon>Cystobacterineae</taxon>
        <taxon>Archangiaceae</taxon>
        <taxon>Melittangium</taxon>
    </lineage>
</organism>
<keyword evidence="2" id="KW-0378">Hydrolase</keyword>
<dbReference type="InterPro" id="IPR002925">
    <property type="entry name" value="Dienelactn_hydro"/>
</dbReference>
<dbReference type="KEGG" id="mbd:MEBOL_002594"/>
<keyword evidence="3" id="KW-1185">Reference proteome</keyword>
<dbReference type="RefSeq" id="WP_095977755.1">
    <property type="nucleotide sequence ID" value="NZ_CP022163.1"/>
</dbReference>
<dbReference type="GO" id="GO:0016787">
    <property type="term" value="F:hydrolase activity"/>
    <property type="evidence" value="ECO:0007669"/>
    <property type="project" value="UniProtKB-KW"/>
</dbReference>
<protein>
    <submittedName>
        <fullName evidence="2">Dienelactone hydrolase</fullName>
    </submittedName>
</protein>
<dbReference type="PANTHER" id="PTHR46623">
    <property type="entry name" value="CARBOXYMETHYLENEBUTENOLIDASE-RELATED"/>
    <property type="match status" value="1"/>
</dbReference>
<accession>A0A250IBL6</accession>
<dbReference type="EMBL" id="CP022163">
    <property type="protein sequence ID" value="ATB29145.1"/>
    <property type="molecule type" value="Genomic_DNA"/>
</dbReference>
<dbReference type="Pfam" id="PF01738">
    <property type="entry name" value="DLH"/>
    <property type="match status" value="1"/>
</dbReference>
<evidence type="ECO:0000313" key="3">
    <source>
        <dbReference type="Proteomes" id="UP000217289"/>
    </source>
</evidence>
<proteinExistence type="predicted"/>
<dbReference type="PANTHER" id="PTHR46623:SF6">
    <property type="entry name" value="ALPHA_BETA-HYDROLASES SUPERFAMILY PROTEIN"/>
    <property type="match status" value="1"/>
</dbReference>
<dbReference type="InterPro" id="IPR051049">
    <property type="entry name" value="Dienelactone_hydrolase-like"/>
</dbReference>
<sequence length="224" mass="24331">MTGQAKLTTANGTQLQGYLKEAEGGTSKGAVVVIHEWWGLTDQVRGVADRLAREGFSVFAPDLYRGKVTKNADEAGKLMGALDMKQAVQDITQAAEALRQRSPGTQVAVLGFCMGGALTLAAAAKDKHLAAAVPFYGIPPEQVADVKHIHCPVLGHFATHDEWCSPERVKALEHTLKAAHVPAQFHHYDADHAFCNEQRPEVYSPENAELAWKRSVEFLHAKLG</sequence>
<reference evidence="2 3" key="1">
    <citation type="submission" date="2017-06" db="EMBL/GenBank/DDBJ databases">
        <authorList>
            <person name="Kim H.J."/>
            <person name="Triplett B.A."/>
        </authorList>
    </citation>
    <scope>NUCLEOTIDE SEQUENCE [LARGE SCALE GENOMIC DNA]</scope>
    <source>
        <strain evidence="2 3">DSM 14713</strain>
    </source>
</reference>
<dbReference type="Gene3D" id="3.40.50.1820">
    <property type="entry name" value="alpha/beta hydrolase"/>
    <property type="match status" value="1"/>
</dbReference>
<feature type="domain" description="Dienelactone hydrolase" evidence="1">
    <location>
        <begin position="16"/>
        <end position="221"/>
    </location>
</feature>
<name>A0A250IBL6_9BACT</name>
<dbReference type="OrthoDB" id="9787933at2"/>
<dbReference type="Proteomes" id="UP000217289">
    <property type="component" value="Chromosome"/>
</dbReference>
<evidence type="ECO:0000259" key="1">
    <source>
        <dbReference type="Pfam" id="PF01738"/>
    </source>
</evidence>
<dbReference type="AlphaFoldDB" id="A0A250IBL6"/>
<evidence type="ECO:0000313" key="2">
    <source>
        <dbReference type="EMBL" id="ATB29145.1"/>
    </source>
</evidence>
<dbReference type="SUPFAM" id="SSF53474">
    <property type="entry name" value="alpha/beta-Hydrolases"/>
    <property type="match status" value="1"/>
</dbReference>
<dbReference type="InterPro" id="IPR029058">
    <property type="entry name" value="AB_hydrolase_fold"/>
</dbReference>
<gene>
    <name evidence="2" type="ORF">MEBOL_002594</name>
</gene>